<keyword evidence="11 17" id="KW-0560">Oxidoreductase</keyword>
<dbReference type="InterPro" id="IPR002403">
    <property type="entry name" value="Cyt_P450_E_grp-IV"/>
</dbReference>
<dbReference type="PRINTS" id="PR00385">
    <property type="entry name" value="P450"/>
</dbReference>
<sequence>MFFYVILTTVCVLYYYFTRTLNYWQHKNVKGPKPIPLFGNFKDVALRRKAKFLHYNEIYKQYPEEKVVGVYQMTSPGLLIRDLDIVKQILIKDFELFPDRGTYFSKKGFGENMIHCDSYTWKNLRNKFTVLFTSTRNPVIQTKLRDEIDKVMDNCEGEITYEIIKEMKYLKMVFDETLRMHPTSHVITRNVKERVKLDGTDLTVDKGSTVIISPFSIQHDEKYYPEPEKFDPERFSPHNIRCDHPCAFLSFGAGRRGCLATQYARLQFSVGMTKLLYNFRVETTRNTCSNLTYDPHHMLIKPKPGVLLNFIPREK</sequence>
<dbReference type="EMBL" id="CADEBC010000479">
    <property type="protein sequence ID" value="CAB3233377.1"/>
    <property type="molecule type" value="Genomic_DNA"/>
</dbReference>
<evidence type="ECO:0000256" key="6">
    <source>
        <dbReference type="ARBA" id="ARBA00012109"/>
    </source>
</evidence>
<evidence type="ECO:0000256" key="4">
    <source>
        <dbReference type="ARBA" id="ARBA00004406"/>
    </source>
</evidence>
<dbReference type="GO" id="GO:0005789">
    <property type="term" value="C:endoplasmic reticulum membrane"/>
    <property type="evidence" value="ECO:0007669"/>
    <property type="project" value="UniProtKB-SubCell"/>
</dbReference>
<dbReference type="AlphaFoldDB" id="A0A8S1A269"/>
<keyword evidence="12 16" id="KW-0408">Iron</keyword>
<evidence type="ECO:0000256" key="1">
    <source>
        <dbReference type="ARBA" id="ARBA00001971"/>
    </source>
</evidence>
<keyword evidence="7 16" id="KW-0349">Heme</keyword>
<dbReference type="InterPro" id="IPR036396">
    <property type="entry name" value="Cyt_P450_sf"/>
</dbReference>
<keyword evidence="9" id="KW-0256">Endoplasmic reticulum</keyword>
<keyword evidence="13 17" id="KW-0503">Monooxygenase</keyword>
<evidence type="ECO:0000256" key="15">
    <source>
        <dbReference type="ARBA" id="ARBA00047827"/>
    </source>
</evidence>
<evidence type="ECO:0000313" key="21">
    <source>
        <dbReference type="Proteomes" id="UP000494256"/>
    </source>
</evidence>
<evidence type="ECO:0000313" key="18">
    <source>
        <dbReference type="EMBL" id="CAB3233377.1"/>
    </source>
</evidence>
<organism evidence="19 21">
    <name type="scientific">Arctia plantaginis</name>
    <name type="common">Wood tiger moth</name>
    <name type="synonym">Phalaena plantaginis</name>
    <dbReference type="NCBI Taxonomy" id="874455"/>
    <lineage>
        <taxon>Eukaryota</taxon>
        <taxon>Metazoa</taxon>
        <taxon>Ecdysozoa</taxon>
        <taxon>Arthropoda</taxon>
        <taxon>Hexapoda</taxon>
        <taxon>Insecta</taxon>
        <taxon>Pterygota</taxon>
        <taxon>Neoptera</taxon>
        <taxon>Endopterygota</taxon>
        <taxon>Lepidoptera</taxon>
        <taxon>Glossata</taxon>
        <taxon>Ditrysia</taxon>
        <taxon>Noctuoidea</taxon>
        <taxon>Erebidae</taxon>
        <taxon>Arctiinae</taxon>
        <taxon>Arctia</taxon>
    </lineage>
</organism>
<evidence type="ECO:0000256" key="12">
    <source>
        <dbReference type="ARBA" id="ARBA00023004"/>
    </source>
</evidence>
<dbReference type="GO" id="GO:0005506">
    <property type="term" value="F:iron ion binding"/>
    <property type="evidence" value="ECO:0007669"/>
    <property type="project" value="InterPro"/>
</dbReference>
<comment type="cofactor">
    <cofactor evidence="1 16">
        <name>heme</name>
        <dbReference type="ChEBI" id="CHEBI:30413"/>
    </cofactor>
</comment>
<dbReference type="Proteomes" id="UP000494106">
    <property type="component" value="Unassembled WGS sequence"/>
</dbReference>
<evidence type="ECO:0000256" key="8">
    <source>
        <dbReference type="ARBA" id="ARBA00022723"/>
    </source>
</evidence>
<evidence type="ECO:0000256" key="17">
    <source>
        <dbReference type="RuleBase" id="RU000461"/>
    </source>
</evidence>
<keyword evidence="20" id="KW-1185">Reference proteome</keyword>
<dbReference type="InterPro" id="IPR001128">
    <property type="entry name" value="Cyt_P450"/>
</dbReference>
<dbReference type="PROSITE" id="PS00086">
    <property type="entry name" value="CYTOCHROME_P450"/>
    <property type="match status" value="1"/>
</dbReference>
<dbReference type="InterPro" id="IPR017972">
    <property type="entry name" value="Cyt_P450_CS"/>
</dbReference>
<keyword evidence="8 16" id="KW-0479">Metal-binding</keyword>
<comment type="caution">
    <text evidence="19">The sequence shown here is derived from an EMBL/GenBank/DDBJ whole genome shotgun (WGS) entry which is preliminary data.</text>
</comment>
<dbReference type="PANTHER" id="PTHR24292">
    <property type="entry name" value="CYTOCHROME P450"/>
    <property type="match status" value="1"/>
</dbReference>
<comment type="catalytic activity">
    <reaction evidence="15">
        <text>an organic molecule + reduced [NADPH--hemoprotein reductase] + O2 = an alcohol + oxidized [NADPH--hemoprotein reductase] + H2O + H(+)</text>
        <dbReference type="Rhea" id="RHEA:17149"/>
        <dbReference type="Rhea" id="RHEA-COMP:11964"/>
        <dbReference type="Rhea" id="RHEA-COMP:11965"/>
        <dbReference type="ChEBI" id="CHEBI:15377"/>
        <dbReference type="ChEBI" id="CHEBI:15378"/>
        <dbReference type="ChEBI" id="CHEBI:15379"/>
        <dbReference type="ChEBI" id="CHEBI:30879"/>
        <dbReference type="ChEBI" id="CHEBI:57618"/>
        <dbReference type="ChEBI" id="CHEBI:58210"/>
        <dbReference type="ChEBI" id="CHEBI:142491"/>
        <dbReference type="EC" id="1.14.14.1"/>
    </reaction>
</comment>
<evidence type="ECO:0000256" key="9">
    <source>
        <dbReference type="ARBA" id="ARBA00022824"/>
    </source>
</evidence>
<evidence type="ECO:0000256" key="10">
    <source>
        <dbReference type="ARBA" id="ARBA00022848"/>
    </source>
</evidence>
<dbReference type="Gene3D" id="1.10.630.10">
    <property type="entry name" value="Cytochrome P450"/>
    <property type="match status" value="2"/>
</dbReference>
<name>A0A8S1A269_ARCPL</name>
<dbReference type="PRINTS" id="PR00465">
    <property type="entry name" value="EP450IV"/>
</dbReference>
<accession>A0A8S1A269</accession>
<dbReference type="GO" id="GO:0020037">
    <property type="term" value="F:heme binding"/>
    <property type="evidence" value="ECO:0007669"/>
    <property type="project" value="InterPro"/>
</dbReference>
<keyword evidence="10" id="KW-0492">Microsome</keyword>
<dbReference type="PANTHER" id="PTHR24292:SF100">
    <property type="entry name" value="CYTOCHROME P450 6A16, ISOFORM B-RELATED"/>
    <property type="match status" value="1"/>
</dbReference>
<reference evidence="20 21" key="1">
    <citation type="submission" date="2020-04" db="EMBL/GenBank/DDBJ databases">
        <authorList>
            <person name="Wallbank WR R."/>
            <person name="Pardo Diaz C."/>
            <person name="Kozak K."/>
            <person name="Martin S."/>
            <person name="Jiggins C."/>
            <person name="Moest M."/>
            <person name="Warren A I."/>
            <person name="Byers J.R.P. K."/>
            <person name="Montejo-Kovacevich G."/>
            <person name="Yen C E."/>
        </authorList>
    </citation>
    <scope>NUCLEOTIDE SEQUENCE [LARGE SCALE GENOMIC DNA]</scope>
</reference>
<gene>
    <name evidence="18" type="ORF">APLA_LOCUS5226</name>
    <name evidence="19" type="ORF">APLA_LOCUS8256</name>
</gene>
<dbReference type="SUPFAM" id="SSF48264">
    <property type="entry name" value="Cytochrome P450"/>
    <property type="match status" value="2"/>
</dbReference>
<evidence type="ECO:0000313" key="20">
    <source>
        <dbReference type="Proteomes" id="UP000494106"/>
    </source>
</evidence>
<protein>
    <recommendedName>
        <fullName evidence="6">unspecific monooxygenase</fullName>
        <ecNumber evidence="6">1.14.14.1</ecNumber>
    </recommendedName>
</protein>
<evidence type="ECO:0000256" key="7">
    <source>
        <dbReference type="ARBA" id="ARBA00022617"/>
    </source>
</evidence>
<evidence type="ECO:0000313" key="19">
    <source>
        <dbReference type="EMBL" id="CAB3238479.1"/>
    </source>
</evidence>
<dbReference type="OrthoDB" id="2789670at2759"/>
<dbReference type="Pfam" id="PF00067">
    <property type="entry name" value="p450"/>
    <property type="match status" value="2"/>
</dbReference>
<proteinExistence type="inferred from homology"/>
<dbReference type="InterPro" id="IPR050476">
    <property type="entry name" value="Insect_CytP450_Detox"/>
</dbReference>
<comment type="subcellular location">
    <subcellularLocation>
        <location evidence="4">Endoplasmic reticulum membrane</location>
        <topology evidence="4">Peripheral membrane protein</topology>
    </subcellularLocation>
    <subcellularLocation>
        <location evidence="3">Microsome membrane</location>
        <topology evidence="3">Peripheral membrane protein</topology>
    </subcellularLocation>
</comment>
<dbReference type="EMBL" id="CADEBD010000306">
    <property type="protein sequence ID" value="CAB3238479.1"/>
    <property type="molecule type" value="Genomic_DNA"/>
</dbReference>
<evidence type="ECO:0000256" key="3">
    <source>
        <dbReference type="ARBA" id="ARBA00004174"/>
    </source>
</evidence>
<feature type="binding site" description="axial binding residue" evidence="16">
    <location>
        <position position="258"/>
    </location>
    <ligand>
        <name>heme</name>
        <dbReference type="ChEBI" id="CHEBI:30413"/>
    </ligand>
    <ligandPart>
        <name>Fe</name>
        <dbReference type="ChEBI" id="CHEBI:18248"/>
    </ligandPart>
</feature>
<dbReference type="Proteomes" id="UP000494256">
    <property type="component" value="Unassembled WGS sequence"/>
</dbReference>
<evidence type="ECO:0000256" key="13">
    <source>
        <dbReference type="ARBA" id="ARBA00023033"/>
    </source>
</evidence>
<comment type="function">
    <text evidence="2">May be involved in the metabolism of insect hormones and in the breakdown of synthetic insecticides.</text>
</comment>
<evidence type="ECO:0000256" key="16">
    <source>
        <dbReference type="PIRSR" id="PIRSR602403-1"/>
    </source>
</evidence>
<keyword evidence="14" id="KW-0472">Membrane</keyword>
<dbReference type="GO" id="GO:0016712">
    <property type="term" value="F:oxidoreductase activity, acting on paired donors, with incorporation or reduction of molecular oxygen, reduced flavin or flavoprotein as one donor, and incorporation of one atom of oxygen"/>
    <property type="evidence" value="ECO:0007669"/>
    <property type="project" value="UniProtKB-EC"/>
</dbReference>
<evidence type="ECO:0000256" key="2">
    <source>
        <dbReference type="ARBA" id="ARBA00003690"/>
    </source>
</evidence>
<evidence type="ECO:0000256" key="14">
    <source>
        <dbReference type="ARBA" id="ARBA00023136"/>
    </source>
</evidence>
<evidence type="ECO:0000256" key="5">
    <source>
        <dbReference type="ARBA" id="ARBA00010617"/>
    </source>
</evidence>
<comment type="similarity">
    <text evidence="5 17">Belongs to the cytochrome P450 family.</text>
</comment>
<evidence type="ECO:0000256" key="11">
    <source>
        <dbReference type="ARBA" id="ARBA00023002"/>
    </source>
</evidence>
<dbReference type="EC" id="1.14.14.1" evidence="6"/>